<evidence type="ECO:0000256" key="6">
    <source>
        <dbReference type="PROSITE-ProRule" id="PRU00221"/>
    </source>
</evidence>
<evidence type="ECO:0000256" key="4">
    <source>
        <dbReference type="ARBA" id="ARBA00023015"/>
    </source>
</evidence>
<feature type="region of interest" description="Disordered" evidence="7">
    <location>
        <begin position="1"/>
        <end position="55"/>
    </location>
</feature>
<feature type="repeat" description="WD" evidence="6">
    <location>
        <begin position="698"/>
        <end position="736"/>
    </location>
</feature>
<dbReference type="InterPro" id="IPR013890">
    <property type="entry name" value="Tscrpt_rep_Tup1_N"/>
</dbReference>
<dbReference type="CDD" id="cd00200">
    <property type="entry name" value="WD40"/>
    <property type="match status" value="1"/>
</dbReference>
<feature type="compositionally biased region" description="Pro residues" evidence="7">
    <location>
        <begin position="226"/>
        <end position="243"/>
    </location>
</feature>
<dbReference type="PROSITE" id="PS00678">
    <property type="entry name" value="WD_REPEATS_1"/>
    <property type="match status" value="3"/>
</dbReference>
<keyword evidence="4" id="KW-0805">Transcription regulation</keyword>
<protein>
    <recommendedName>
        <fullName evidence="8">Transcriptional repressor Tup1 N-terminal domain-containing protein</fullName>
    </recommendedName>
</protein>
<sequence length="736" mass="78586">MYTSSAPGPARGRGGNPNAVPPPQQAQPQQAQPQQLRGPSSGNPGAPPQLATAATSRVGEMLDQVKAEYEAAIQQLNMAKMEQLEMERKIQSQVVEMDQIQQSLKALEANHRRIRQQYEEDMLRMRRQLETGQVPPPQQQQQVPPPQQQQQQPVAAKLPAKRSRAPPTSSSMQDDSSSLMSNLVAAATSSGRAPTNQQQRSGSSPVRVVPVQPASRSLQQLGQQPPQLPPPPQGGGPNPPPQLSPLDTSNSNATPSARRMPSINSEVNGKDRAARSPPALKKSKLNGSEPGIPSLSANGKGALPPISAASGSAPTSSGMLPQVNKMSREQGSNSTNSSPSAASANQSQSAASSVKNEGENAESRPSASSTTTLSAASGNNTTQKSSNTKASRLNWSCVYSSKTSMSYQESERPAAEMHQSMDHQSVVCCVRFSSDGTMMASGCHKTAQVFDVKTGDRKFLVSRPAGSNGQTPTSQANAAANEADDAYVRAVCFSPDGTKLVAGMPQNTIRVWDIASNEEGPAMTGHESEIYSLDYVNDLIVSGSGDRKVRLWDARNGQCKKIFGNESGGPSDGVTSVALSPDGRLLAAASLDKVVRIWDTETAQLLDRLEGHSDSVYSIAFSPDGKNVISGSLDRNIMLWDVCAQGRTTTRPRMLFQGHKDFVLSVAYTPDGRWLMSGSKDRSVVFWDPRSSRSVLTLTGYRNSVISVASSPASPYFATGSGDCFAVIWKYQCQTF</sequence>
<feature type="compositionally biased region" description="Pro residues" evidence="7">
    <location>
        <begin position="134"/>
        <end position="147"/>
    </location>
</feature>
<dbReference type="InterPro" id="IPR015943">
    <property type="entry name" value="WD40/YVTN_repeat-like_dom_sf"/>
</dbReference>
<keyword evidence="2 6" id="KW-0853">WD repeat</keyword>
<feature type="compositionally biased region" description="Low complexity" evidence="7">
    <location>
        <begin position="26"/>
        <end position="35"/>
    </location>
</feature>
<dbReference type="EMBL" id="QXFY01001784">
    <property type="protein sequence ID" value="KAE9309541.1"/>
    <property type="molecule type" value="Genomic_DNA"/>
</dbReference>
<reference evidence="9 10" key="1">
    <citation type="submission" date="2018-09" db="EMBL/GenBank/DDBJ databases">
        <title>Genomic investigation of the strawberry pathogen Phytophthora fragariae indicates pathogenicity is determined by transcriptional variation in three key races.</title>
        <authorList>
            <person name="Adams T.M."/>
            <person name="Armitage A.D."/>
            <person name="Sobczyk M.K."/>
            <person name="Bates H.J."/>
            <person name="Dunwell J.M."/>
            <person name="Nellist C.F."/>
            <person name="Harrison R.J."/>
        </authorList>
    </citation>
    <scope>NUCLEOTIDE SEQUENCE [LARGE SCALE GENOMIC DNA]</scope>
    <source>
        <strain evidence="9 10">NOV-77</strain>
    </source>
</reference>
<feature type="compositionally biased region" description="Low complexity" evidence="7">
    <location>
        <begin position="1"/>
        <end position="10"/>
    </location>
</feature>
<dbReference type="PANTHER" id="PTHR19848">
    <property type="entry name" value="WD40 REPEAT PROTEIN"/>
    <property type="match status" value="1"/>
</dbReference>
<dbReference type="InterPro" id="IPR001680">
    <property type="entry name" value="WD40_rpt"/>
</dbReference>
<comment type="caution">
    <text evidence="9">The sequence shown here is derived from an EMBL/GenBank/DDBJ whole genome shotgun (WGS) entry which is preliminary data.</text>
</comment>
<feature type="repeat" description="WD" evidence="6">
    <location>
        <begin position="523"/>
        <end position="562"/>
    </location>
</feature>
<feature type="repeat" description="WD" evidence="6">
    <location>
        <begin position="481"/>
        <end position="522"/>
    </location>
</feature>
<evidence type="ECO:0000313" key="9">
    <source>
        <dbReference type="EMBL" id="KAE9309541.1"/>
    </source>
</evidence>
<dbReference type="AlphaFoldDB" id="A0A6G0R002"/>
<dbReference type="InterPro" id="IPR019775">
    <property type="entry name" value="WD40_repeat_CS"/>
</dbReference>
<feature type="compositionally biased region" description="Low complexity" evidence="7">
    <location>
        <begin position="366"/>
        <end position="382"/>
    </location>
</feature>
<dbReference type="SUPFAM" id="SSF50978">
    <property type="entry name" value="WD40 repeat-like"/>
    <property type="match status" value="1"/>
</dbReference>
<feature type="compositionally biased region" description="Low complexity" evidence="7">
    <location>
        <begin position="169"/>
        <end position="181"/>
    </location>
</feature>
<evidence type="ECO:0000256" key="1">
    <source>
        <dbReference type="ARBA" id="ARBA00022491"/>
    </source>
</evidence>
<feature type="compositionally biased region" description="Basic and acidic residues" evidence="7">
    <location>
        <begin position="118"/>
        <end position="129"/>
    </location>
</feature>
<proteinExistence type="predicted"/>
<dbReference type="Proteomes" id="UP000486351">
    <property type="component" value="Unassembled WGS sequence"/>
</dbReference>
<dbReference type="PROSITE" id="PS50082">
    <property type="entry name" value="WD_REPEATS_2"/>
    <property type="match status" value="6"/>
</dbReference>
<dbReference type="Pfam" id="PF08581">
    <property type="entry name" value="Tup_N"/>
    <property type="match status" value="1"/>
</dbReference>
<accession>A0A6G0R002</accession>
<evidence type="ECO:0000313" key="10">
    <source>
        <dbReference type="Proteomes" id="UP000486351"/>
    </source>
</evidence>
<dbReference type="Gene3D" id="2.130.10.10">
    <property type="entry name" value="YVTN repeat-like/Quinoprotein amine dehydrogenase"/>
    <property type="match status" value="1"/>
</dbReference>
<dbReference type="PRINTS" id="PR00320">
    <property type="entry name" value="GPROTEINBRPT"/>
</dbReference>
<feature type="compositionally biased region" description="Low complexity" evidence="7">
    <location>
        <begin position="197"/>
        <end position="225"/>
    </location>
</feature>
<dbReference type="InterPro" id="IPR020472">
    <property type="entry name" value="WD40_PAC1"/>
</dbReference>
<feature type="compositionally biased region" description="Polar residues" evidence="7">
    <location>
        <begin position="187"/>
        <end position="196"/>
    </location>
</feature>
<dbReference type="Pfam" id="PF00400">
    <property type="entry name" value="WD40"/>
    <property type="match status" value="7"/>
</dbReference>
<feature type="repeat" description="WD" evidence="6">
    <location>
        <begin position="656"/>
        <end position="697"/>
    </location>
</feature>
<evidence type="ECO:0000256" key="2">
    <source>
        <dbReference type="ARBA" id="ARBA00022574"/>
    </source>
</evidence>
<organism evidence="9 10">
    <name type="scientific">Phytophthora fragariae</name>
    <dbReference type="NCBI Taxonomy" id="53985"/>
    <lineage>
        <taxon>Eukaryota</taxon>
        <taxon>Sar</taxon>
        <taxon>Stramenopiles</taxon>
        <taxon>Oomycota</taxon>
        <taxon>Peronosporomycetes</taxon>
        <taxon>Peronosporales</taxon>
        <taxon>Peronosporaceae</taxon>
        <taxon>Phytophthora</taxon>
    </lineage>
</organism>
<feature type="domain" description="Transcriptional repressor Tup1 N-terminal" evidence="8">
    <location>
        <begin position="57"/>
        <end position="131"/>
    </location>
</feature>
<evidence type="ECO:0000256" key="7">
    <source>
        <dbReference type="SAM" id="MobiDB-lite"/>
    </source>
</evidence>
<dbReference type="Gene3D" id="1.20.5.340">
    <property type="match status" value="1"/>
</dbReference>
<evidence type="ECO:0000256" key="3">
    <source>
        <dbReference type="ARBA" id="ARBA00022737"/>
    </source>
</evidence>
<evidence type="ECO:0000259" key="8">
    <source>
        <dbReference type="Pfam" id="PF08581"/>
    </source>
</evidence>
<keyword evidence="3" id="KW-0677">Repeat</keyword>
<evidence type="ECO:0000256" key="5">
    <source>
        <dbReference type="ARBA" id="ARBA00023163"/>
    </source>
</evidence>
<name>A0A6G0R002_9STRA</name>
<dbReference type="PANTHER" id="PTHR19848:SF8">
    <property type="entry name" value="F-BOX AND WD REPEAT DOMAIN CONTAINING 7"/>
    <property type="match status" value="1"/>
</dbReference>
<keyword evidence="5" id="KW-0804">Transcription</keyword>
<dbReference type="SMART" id="SM00320">
    <property type="entry name" value="WD40"/>
    <property type="match status" value="7"/>
</dbReference>
<feature type="region of interest" description="Disordered" evidence="7">
    <location>
        <begin position="118"/>
        <end position="389"/>
    </location>
</feature>
<feature type="compositionally biased region" description="Low complexity" evidence="7">
    <location>
        <begin position="332"/>
        <end position="353"/>
    </location>
</feature>
<gene>
    <name evidence="9" type="ORF">PF008_g20673</name>
</gene>
<dbReference type="PROSITE" id="PS50294">
    <property type="entry name" value="WD_REPEATS_REGION"/>
    <property type="match status" value="6"/>
</dbReference>
<keyword evidence="1" id="KW-0678">Repressor</keyword>
<feature type="compositionally biased region" description="Low complexity" evidence="7">
    <location>
        <begin position="301"/>
        <end position="318"/>
    </location>
</feature>
<feature type="repeat" description="WD" evidence="6">
    <location>
        <begin position="609"/>
        <end position="642"/>
    </location>
</feature>
<dbReference type="InterPro" id="IPR036322">
    <property type="entry name" value="WD40_repeat_dom_sf"/>
</dbReference>
<feature type="repeat" description="WD" evidence="6">
    <location>
        <begin position="567"/>
        <end position="608"/>
    </location>
</feature>